<organism evidence="2 3">
    <name type="scientific">Pontibacter saemangeumensis</name>
    <dbReference type="NCBI Taxonomy" id="1084525"/>
    <lineage>
        <taxon>Bacteria</taxon>
        <taxon>Pseudomonadati</taxon>
        <taxon>Bacteroidota</taxon>
        <taxon>Cytophagia</taxon>
        <taxon>Cytophagales</taxon>
        <taxon>Hymenobacteraceae</taxon>
        <taxon>Pontibacter</taxon>
    </lineage>
</organism>
<proteinExistence type="predicted"/>
<sequence length="196" mass="22779">MAFLLTLMISMISLGSCTTTRESEVGDELSDFRNWVSRETSQLANRTEEDWQQTKEDFRTRTQELDQKQEQFSAELKEEYKQLKQEFTEADESYRKARTEARMAEWEGKLLGQWADTDTINAANVRDAYITFMENVRTLKSGWSNDDWDMAKMVLQQLNDRKEEINADIDTDSEVKIKALQMEFLTLETAADVGGN</sequence>
<evidence type="ECO:0000313" key="3">
    <source>
        <dbReference type="Proteomes" id="UP001500552"/>
    </source>
</evidence>
<gene>
    <name evidence="2" type="ORF">GCM10023188_12470</name>
</gene>
<keyword evidence="1" id="KW-0175">Coiled coil</keyword>
<reference evidence="3" key="1">
    <citation type="journal article" date="2019" name="Int. J. Syst. Evol. Microbiol.">
        <title>The Global Catalogue of Microorganisms (GCM) 10K type strain sequencing project: providing services to taxonomists for standard genome sequencing and annotation.</title>
        <authorList>
            <consortium name="The Broad Institute Genomics Platform"/>
            <consortium name="The Broad Institute Genome Sequencing Center for Infectious Disease"/>
            <person name="Wu L."/>
            <person name="Ma J."/>
        </authorList>
    </citation>
    <scope>NUCLEOTIDE SEQUENCE [LARGE SCALE GENOMIC DNA]</scope>
    <source>
        <strain evidence="3">JCM 17926</strain>
    </source>
</reference>
<evidence type="ECO:0000313" key="2">
    <source>
        <dbReference type="EMBL" id="GAA4428345.1"/>
    </source>
</evidence>
<comment type="caution">
    <text evidence="2">The sequence shown here is derived from an EMBL/GenBank/DDBJ whole genome shotgun (WGS) entry which is preliminary data.</text>
</comment>
<protein>
    <recommendedName>
        <fullName evidence="4">DUF349 domain-containing protein</fullName>
    </recommendedName>
</protein>
<accession>A0ABP8LGD4</accession>
<evidence type="ECO:0000256" key="1">
    <source>
        <dbReference type="SAM" id="Coils"/>
    </source>
</evidence>
<dbReference type="EMBL" id="BAABHC010000004">
    <property type="protein sequence ID" value="GAA4428345.1"/>
    <property type="molecule type" value="Genomic_DNA"/>
</dbReference>
<name>A0ABP8LGD4_9BACT</name>
<dbReference type="Proteomes" id="UP001500552">
    <property type="component" value="Unassembled WGS sequence"/>
</dbReference>
<feature type="coiled-coil region" evidence="1">
    <location>
        <begin position="66"/>
        <end position="100"/>
    </location>
</feature>
<keyword evidence="3" id="KW-1185">Reference proteome</keyword>
<evidence type="ECO:0008006" key="4">
    <source>
        <dbReference type="Google" id="ProtNLM"/>
    </source>
</evidence>